<evidence type="ECO:0000256" key="2">
    <source>
        <dbReference type="ARBA" id="ARBA00022801"/>
    </source>
</evidence>
<evidence type="ECO:0000313" key="10">
    <source>
        <dbReference type="EMBL" id="KAK8740104.1"/>
    </source>
</evidence>
<dbReference type="InterPro" id="IPR043504">
    <property type="entry name" value="Peptidase_S1_PA_chymotrypsin"/>
</dbReference>
<keyword evidence="1 6" id="KW-0645">Protease</keyword>
<keyword evidence="7" id="KW-0812">Transmembrane</keyword>
<dbReference type="PROSITE" id="PS50240">
    <property type="entry name" value="TRYPSIN_DOM"/>
    <property type="match status" value="1"/>
</dbReference>
<dbReference type="CDD" id="cd00041">
    <property type="entry name" value="CUB"/>
    <property type="match status" value="1"/>
</dbReference>
<dbReference type="GO" id="GO:0006508">
    <property type="term" value="P:proteolysis"/>
    <property type="evidence" value="ECO:0007669"/>
    <property type="project" value="UniProtKB-KW"/>
</dbReference>
<dbReference type="SMART" id="SM00020">
    <property type="entry name" value="Tryp_SPc"/>
    <property type="match status" value="1"/>
</dbReference>
<keyword evidence="7" id="KW-1133">Transmembrane helix</keyword>
<dbReference type="InterPro" id="IPR033116">
    <property type="entry name" value="TRYPSIN_SER"/>
</dbReference>
<dbReference type="PRINTS" id="PR00722">
    <property type="entry name" value="CHYMOTRYPSIN"/>
</dbReference>
<evidence type="ECO:0000256" key="7">
    <source>
        <dbReference type="SAM" id="Phobius"/>
    </source>
</evidence>
<dbReference type="PANTHER" id="PTHR24252:SF7">
    <property type="entry name" value="HYALIN"/>
    <property type="match status" value="1"/>
</dbReference>
<dbReference type="PROSITE" id="PS00134">
    <property type="entry name" value="TRYPSIN_HIS"/>
    <property type="match status" value="1"/>
</dbReference>
<reference evidence="10 11" key="1">
    <citation type="journal article" date="2024" name="BMC Genomics">
        <title>Genome assembly of redclaw crayfish (Cherax quadricarinatus) provides insights into its immune adaptation and hypoxia tolerance.</title>
        <authorList>
            <person name="Liu Z."/>
            <person name="Zheng J."/>
            <person name="Li H."/>
            <person name="Fang K."/>
            <person name="Wang S."/>
            <person name="He J."/>
            <person name="Zhou D."/>
            <person name="Weng S."/>
            <person name="Chi M."/>
            <person name="Gu Z."/>
            <person name="He J."/>
            <person name="Li F."/>
            <person name="Wang M."/>
        </authorList>
    </citation>
    <scope>NUCLEOTIDE SEQUENCE [LARGE SCALE GENOMIC DNA]</scope>
    <source>
        <strain evidence="10">ZL_2023a</strain>
    </source>
</reference>
<organism evidence="10 11">
    <name type="scientific">Cherax quadricarinatus</name>
    <name type="common">Australian red claw crayfish</name>
    <dbReference type="NCBI Taxonomy" id="27406"/>
    <lineage>
        <taxon>Eukaryota</taxon>
        <taxon>Metazoa</taxon>
        <taxon>Ecdysozoa</taxon>
        <taxon>Arthropoda</taxon>
        <taxon>Crustacea</taxon>
        <taxon>Multicrustacea</taxon>
        <taxon>Malacostraca</taxon>
        <taxon>Eumalacostraca</taxon>
        <taxon>Eucarida</taxon>
        <taxon>Decapoda</taxon>
        <taxon>Pleocyemata</taxon>
        <taxon>Astacidea</taxon>
        <taxon>Parastacoidea</taxon>
        <taxon>Parastacidae</taxon>
        <taxon>Cherax</taxon>
    </lineage>
</organism>
<keyword evidence="2 6" id="KW-0378">Hydrolase</keyword>
<name>A0AAW0XK95_CHEQU</name>
<dbReference type="Pfam" id="PF00089">
    <property type="entry name" value="Trypsin"/>
    <property type="match status" value="1"/>
</dbReference>
<dbReference type="InterPro" id="IPR001254">
    <property type="entry name" value="Trypsin_dom"/>
</dbReference>
<dbReference type="GO" id="GO:0004252">
    <property type="term" value="F:serine-type endopeptidase activity"/>
    <property type="evidence" value="ECO:0007669"/>
    <property type="project" value="InterPro"/>
</dbReference>
<dbReference type="PROSITE" id="PS01180">
    <property type="entry name" value="CUB"/>
    <property type="match status" value="1"/>
</dbReference>
<evidence type="ECO:0000256" key="1">
    <source>
        <dbReference type="ARBA" id="ARBA00022670"/>
    </source>
</evidence>
<gene>
    <name evidence="10" type="ORF">OTU49_003035</name>
</gene>
<evidence type="ECO:0000256" key="3">
    <source>
        <dbReference type="ARBA" id="ARBA00022825"/>
    </source>
</evidence>
<feature type="domain" description="CUB" evidence="8">
    <location>
        <begin position="39"/>
        <end position="157"/>
    </location>
</feature>
<dbReference type="InterPro" id="IPR035914">
    <property type="entry name" value="Sperma_CUB_dom_sf"/>
</dbReference>
<sequence>MNYTLIIRTIMLVLVNLSVLAAVTVGIGGSEARTRYFRCGGQASLQVDQFISFRSPNHPLQYPRPSQCIWSVTAPANTDLKVTCPTFAVKPSAGCQDDVFYVFSSAIINEAISSKYYCGTGSLNILIHNNSFAAVFLSKYMQYATYYTGFRCTVSVVKKTVTSSTTSTVALRTTAAPSEISSVCGVKGTSRIVGGEDADVNEWPWQAGIRQMSNGELFCGAVLIDTQWLVTAAHCLVPFNIEDIFISLGNHELALGNTTPYTRLLSIAEKIVHENYNPFTVDNDIGLIRLSGPIQYNEGVRPICLPCQYASYNLSGEHGTVTGWGTLSNNGEQSAVLQKVELPILTTDECQVYMGNTVTDNMICTYLPGQDACKGDSGGPLSWSMGDHYYLLGVVSFGVGCASEQYPGVYTKVTNYLQWIKNKTAINLCPQESKIFSEINIPL</sequence>
<comment type="caution">
    <text evidence="10">The sequence shown here is derived from an EMBL/GenBank/DDBJ whole genome shotgun (WGS) entry which is preliminary data.</text>
</comment>
<dbReference type="FunFam" id="2.40.10.10:FF:000006">
    <property type="entry name" value="Serine proteinase stubble"/>
    <property type="match status" value="1"/>
</dbReference>
<keyword evidence="11" id="KW-1185">Reference proteome</keyword>
<proteinExistence type="predicted"/>
<dbReference type="AlphaFoldDB" id="A0AAW0XK95"/>
<keyword evidence="3 6" id="KW-0720">Serine protease</keyword>
<dbReference type="EMBL" id="JARKIK010000034">
    <property type="protein sequence ID" value="KAK8740104.1"/>
    <property type="molecule type" value="Genomic_DNA"/>
</dbReference>
<dbReference type="Gene3D" id="2.60.120.290">
    <property type="entry name" value="Spermadhesin, CUB domain"/>
    <property type="match status" value="1"/>
</dbReference>
<dbReference type="InterPro" id="IPR001314">
    <property type="entry name" value="Peptidase_S1A"/>
</dbReference>
<dbReference type="SUPFAM" id="SSF50494">
    <property type="entry name" value="Trypsin-like serine proteases"/>
    <property type="match status" value="1"/>
</dbReference>
<dbReference type="Pfam" id="PF00431">
    <property type="entry name" value="CUB"/>
    <property type="match status" value="1"/>
</dbReference>
<feature type="transmembrane region" description="Helical" evidence="7">
    <location>
        <begin position="6"/>
        <end position="28"/>
    </location>
</feature>
<evidence type="ECO:0000256" key="6">
    <source>
        <dbReference type="RuleBase" id="RU363034"/>
    </source>
</evidence>
<evidence type="ECO:0000256" key="5">
    <source>
        <dbReference type="PROSITE-ProRule" id="PRU00059"/>
    </source>
</evidence>
<keyword evidence="7" id="KW-0472">Membrane</keyword>
<protein>
    <submittedName>
        <fullName evidence="10">Uncharacterized protein</fullName>
    </submittedName>
</protein>
<evidence type="ECO:0000259" key="8">
    <source>
        <dbReference type="PROSITE" id="PS01180"/>
    </source>
</evidence>
<dbReference type="InterPro" id="IPR009003">
    <property type="entry name" value="Peptidase_S1_PA"/>
</dbReference>
<comment type="caution">
    <text evidence="5">Lacks conserved residue(s) required for the propagation of feature annotation.</text>
</comment>
<evidence type="ECO:0000313" key="11">
    <source>
        <dbReference type="Proteomes" id="UP001445076"/>
    </source>
</evidence>
<dbReference type="InterPro" id="IPR018114">
    <property type="entry name" value="TRYPSIN_HIS"/>
</dbReference>
<dbReference type="SUPFAM" id="SSF49854">
    <property type="entry name" value="Spermadhesin, CUB domain"/>
    <property type="match status" value="1"/>
</dbReference>
<dbReference type="Gene3D" id="2.40.10.10">
    <property type="entry name" value="Trypsin-like serine proteases"/>
    <property type="match status" value="1"/>
</dbReference>
<evidence type="ECO:0000256" key="4">
    <source>
        <dbReference type="ARBA" id="ARBA00023157"/>
    </source>
</evidence>
<accession>A0AAW0XK95</accession>
<dbReference type="CDD" id="cd00190">
    <property type="entry name" value="Tryp_SPc"/>
    <property type="match status" value="1"/>
</dbReference>
<dbReference type="PANTHER" id="PTHR24252">
    <property type="entry name" value="ACROSIN-RELATED"/>
    <property type="match status" value="1"/>
</dbReference>
<dbReference type="InterPro" id="IPR000859">
    <property type="entry name" value="CUB_dom"/>
</dbReference>
<dbReference type="Proteomes" id="UP001445076">
    <property type="component" value="Unassembled WGS sequence"/>
</dbReference>
<feature type="domain" description="Peptidase S1" evidence="9">
    <location>
        <begin position="192"/>
        <end position="425"/>
    </location>
</feature>
<evidence type="ECO:0000259" key="9">
    <source>
        <dbReference type="PROSITE" id="PS50240"/>
    </source>
</evidence>
<keyword evidence="4" id="KW-1015">Disulfide bond</keyword>
<dbReference type="PROSITE" id="PS00135">
    <property type="entry name" value="TRYPSIN_SER"/>
    <property type="match status" value="1"/>
</dbReference>
<dbReference type="SMART" id="SM00042">
    <property type="entry name" value="CUB"/>
    <property type="match status" value="1"/>
</dbReference>